<evidence type="ECO:0000259" key="1">
    <source>
        <dbReference type="Pfam" id="PF12728"/>
    </source>
</evidence>
<sequence length="128" mass="13889">MEVIERVLARDGGEGARLIDSAGDPVEMPAELVGALKTIVEHLRAGHGVSVASLQAELTTVEAAELLNVSRPHLIKLVDGGALPFRMVGTHRRLRLVDVLAYRDRQDAAAREALDELTRQAEDLGLYD</sequence>
<feature type="domain" description="Helix-turn-helix" evidence="1">
    <location>
        <begin position="58"/>
        <end position="106"/>
    </location>
</feature>
<dbReference type="InterPro" id="IPR041657">
    <property type="entry name" value="HTH_17"/>
</dbReference>
<gene>
    <name evidence="2" type="ORF">UFOPK1493_00322</name>
</gene>
<evidence type="ECO:0000313" key="2">
    <source>
        <dbReference type="EMBL" id="CAB4541158.1"/>
    </source>
</evidence>
<accession>A0A6J6BSM9</accession>
<dbReference type="AlphaFoldDB" id="A0A6J6BSM9"/>
<dbReference type="NCBIfam" id="TIGR01764">
    <property type="entry name" value="excise"/>
    <property type="match status" value="1"/>
</dbReference>
<protein>
    <submittedName>
        <fullName evidence="2">Unannotated protein</fullName>
    </submittedName>
</protein>
<reference evidence="2" key="1">
    <citation type="submission" date="2020-05" db="EMBL/GenBank/DDBJ databases">
        <authorList>
            <person name="Chiriac C."/>
            <person name="Salcher M."/>
            <person name="Ghai R."/>
            <person name="Kavagutti S V."/>
        </authorList>
    </citation>
    <scope>NUCLEOTIDE SEQUENCE</scope>
</reference>
<proteinExistence type="predicted"/>
<dbReference type="InterPro" id="IPR010093">
    <property type="entry name" value="SinI_DNA-bd"/>
</dbReference>
<dbReference type="Pfam" id="PF12728">
    <property type="entry name" value="HTH_17"/>
    <property type="match status" value="1"/>
</dbReference>
<name>A0A6J6BSM9_9ZZZZ</name>
<dbReference type="EMBL" id="CAEZSR010000006">
    <property type="protein sequence ID" value="CAB4541158.1"/>
    <property type="molecule type" value="Genomic_DNA"/>
</dbReference>
<dbReference type="GO" id="GO:0003677">
    <property type="term" value="F:DNA binding"/>
    <property type="evidence" value="ECO:0007669"/>
    <property type="project" value="InterPro"/>
</dbReference>
<organism evidence="2">
    <name type="scientific">freshwater metagenome</name>
    <dbReference type="NCBI Taxonomy" id="449393"/>
    <lineage>
        <taxon>unclassified sequences</taxon>
        <taxon>metagenomes</taxon>
        <taxon>ecological metagenomes</taxon>
    </lineage>
</organism>